<feature type="domain" description="RNA polymerase sigma-70 region 2" evidence="6">
    <location>
        <begin position="58"/>
        <end position="123"/>
    </location>
</feature>
<evidence type="ECO:0000313" key="8">
    <source>
        <dbReference type="EMBL" id="RAK02055.1"/>
    </source>
</evidence>
<evidence type="ECO:0000256" key="3">
    <source>
        <dbReference type="ARBA" id="ARBA00023082"/>
    </source>
</evidence>
<keyword evidence="5" id="KW-0804">Transcription</keyword>
<dbReference type="PANTHER" id="PTHR43133:SF8">
    <property type="entry name" value="RNA POLYMERASE SIGMA FACTOR HI_1459-RELATED"/>
    <property type="match status" value="1"/>
</dbReference>
<protein>
    <submittedName>
        <fullName evidence="8">RNA polymerase sigma-70 factor (ECF subfamily)</fullName>
    </submittedName>
</protein>
<dbReference type="GO" id="GO:0003677">
    <property type="term" value="F:DNA binding"/>
    <property type="evidence" value="ECO:0007669"/>
    <property type="project" value="UniProtKB-KW"/>
</dbReference>
<name>A0A327X577_LARAB</name>
<dbReference type="AlphaFoldDB" id="A0A327X577"/>
<dbReference type="InterPro" id="IPR039425">
    <property type="entry name" value="RNA_pol_sigma-70-like"/>
</dbReference>
<proteinExistence type="inferred from homology"/>
<feature type="domain" description="RNA polymerase sigma factor 70 region 4 type 2" evidence="7">
    <location>
        <begin position="158"/>
        <end position="210"/>
    </location>
</feature>
<organism evidence="8 9">
    <name type="scientific">Larkinella arboricola</name>
    <dbReference type="NCBI Taxonomy" id="643671"/>
    <lineage>
        <taxon>Bacteria</taxon>
        <taxon>Pseudomonadati</taxon>
        <taxon>Bacteroidota</taxon>
        <taxon>Cytophagia</taxon>
        <taxon>Cytophagales</taxon>
        <taxon>Spirosomataceae</taxon>
        <taxon>Larkinella</taxon>
    </lineage>
</organism>
<dbReference type="Gene3D" id="1.10.10.10">
    <property type="entry name" value="Winged helix-like DNA-binding domain superfamily/Winged helix DNA-binding domain"/>
    <property type="match status" value="1"/>
</dbReference>
<dbReference type="GO" id="GO:0016987">
    <property type="term" value="F:sigma factor activity"/>
    <property type="evidence" value="ECO:0007669"/>
    <property type="project" value="UniProtKB-KW"/>
</dbReference>
<keyword evidence="4" id="KW-0238">DNA-binding</keyword>
<keyword evidence="2" id="KW-0805">Transcription regulation</keyword>
<dbReference type="InterPro" id="IPR013325">
    <property type="entry name" value="RNA_pol_sigma_r2"/>
</dbReference>
<dbReference type="SUPFAM" id="SSF88946">
    <property type="entry name" value="Sigma2 domain of RNA polymerase sigma factors"/>
    <property type="match status" value="1"/>
</dbReference>
<comment type="caution">
    <text evidence="8">The sequence shown here is derived from an EMBL/GenBank/DDBJ whole genome shotgun (WGS) entry which is preliminary data.</text>
</comment>
<evidence type="ECO:0000256" key="5">
    <source>
        <dbReference type="ARBA" id="ARBA00023163"/>
    </source>
</evidence>
<dbReference type="GO" id="GO:0006352">
    <property type="term" value="P:DNA-templated transcription initiation"/>
    <property type="evidence" value="ECO:0007669"/>
    <property type="project" value="InterPro"/>
</dbReference>
<gene>
    <name evidence="8" type="ORF">LX87_00169</name>
</gene>
<evidence type="ECO:0000313" key="9">
    <source>
        <dbReference type="Proteomes" id="UP000248790"/>
    </source>
</evidence>
<dbReference type="InterPro" id="IPR013324">
    <property type="entry name" value="RNA_pol_sigma_r3/r4-like"/>
</dbReference>
<keyword evidence="9" id="KW-1185">Reference proteome</keyword>
<dbReference type="Gene3D" id="1.10.1740.10">
    <property type="match status" value="1"/>
</dbReference>
<dbReference type="PANTHER" id="PTHR43133">
    <property type="entry name" value="RNA POLYMERASE ECF-TYPE SIGMA FACTO"/>
    <property type="match status" value="1"/>
</dbReference>
<dbReference type="SUPFAM" id="SSF88659">
    <property type="entry name" value="Sigma3 and sigma4 domains of RNA polymerase sigma factors"/>
    <property type="match status" value="1"/>
</dbReference>
<dbReference type="InterPro" id="IPR013249">
    <property type="entry name" value="RNA_pol_sigma70_r4_t2"/>
</dbReference>
<evidence type="ECO:0000259" key="6">
    <source>
        <dbReference type="Pfam" id="PF04542"/>
    </source>
</evidence>
<dbReference type="Proteomes" id="UP000248790">
    <property type="component" value="Unassembled WGS sequence"/>
</dbReference>
<dbReference type="InterPro" id="IPR036388">
    <property type="entry name" value="WH-like_DNA-bd_sf"/>
</dbReference>
<comment type="similarity">
    <text evidence="1">Belongs to the sigma-70 factor family. ECF subfamily.</text>
</comment>
<dbReference type="InterPro" id="IPR007627">
    <property type="entry name" value="RNA_pol_sigma70_r2"/>
</dbReference>
<dbReference type="EMBL" id="QLMC01000001">
    <property type="protein sequence ID" value="RAK02055.1"/>
    <property type="molecule type" value="Genomic_DNA"/>
</dbReference>
<evidence type="ECO:0000256" key="4">
    <source>
        <dbReference type="ARBA" id="ARBA00023125"/>
    </source>
</evidence>
<evidence type="ECO:0000259" key="7">
    <source>
        <dbReference type="Pfam" id="PF08281"/>
    </source>
</evidence>
<dbReference type="Pfam" id="PF08281">
    <property type="entry name" value="Sigma70_r4_2"/>
    <property type="match status" value="1"/>
</dbReference>
<reference evidence="8 9" key="1">
    <citation type="submission" date="2018-06" db="EMBL/GenBank/DDBJ databases">
        <title>Genomic Encyclopedia of Archaeal and Bacterial Type Strains, Phase II (KMG-II): from individual species to whole genera.</title>
        <authorList>
            <person name="Goeker M."/>
        </authorList>
    </citation>
    <scope>NUCLEOTIDE SEQUENCE [LARGE SCALE GENOMIC DNA]</scope>
    <source>
        <strain evidence="8 9">DSM 21851</strain>
    </source>
</reference>
<dbReference type="Pfam" id="PF04542">
    <property type="entry name" value="Sigma70_r2"/>
    <property type="match status" value="1"/>
</dbReference>
<accession>A0A327X577</accession>
<keyword evidence="3" id="KW-0731">Sigma factor</keyword>
<dbReference type="InterPro" id="IPR014284">
    <property type="entry name" value="RNA_pol_sigma-70_dom"/>
</dbReference>
<dbReference type="NCBIfam" id="TIGR02937">
    <property type="entry name" value="sigma70-ECF"/>
    <property type="match status" value="1"/>
</dbReference>
<sequence>MQTRFEFHTAPDNFLYVRQDAQPDCMFFKRFRQPRPVTDAEYLSAYKATGDLDVLGTLYERYMELVYAVCFKYLRDEEESKDAVMHLFEQLITDLRKYEIQNFKSWLYSTARNHCLMHLRQRKMIAGEANEDAETETLPIPLTIWPEADGPELDTKLDQLNGCLQTLSEEQRTSITLFYLNQKTYADIAELTGYELKHVKSHLQNGRRNLKICMDKRHD</sequence>
<evidence type="ECO:0000256" key="2">
    <source>
        <dbReference type="ARBA" id="ARBA00023015"/>
    </source>
</evidence>
<evidence type="ECO:0000256" key="1">
    <source>
        <dbReference type="ARBA" id="ARBA00010641"/>
    </source>
</evidence>